<proteinExistence type="predicted"/>
<evidence type="ECO:0000313" key="2">
    <source>
        <dbReference type="Proteomes" id="UP000197138"/>
    </source>
</evidence>
<comment type="caution">
    <text evidence="1">The sequence shown here is derived from an EMBL/GenBank/DDBJ whole genome shotgun (WGS) entry which is preliminary data.</text>
</comment>
<dbReference type="EMBL" id="MTKT01000676">
    <property type="protein sequence ID" value="OWM89124.1"/>
    <property type="molecule type" value="Genomic_DNA"/>
</dbReference>
<accession>A0A218XVY9</accession>
<gene>
    <name evidence="1" type="ORF">CDL15_Pgr026287</name>
</gene>
<dbReference type="AlphaFoldDB" id="A0A218XVY9"/>
<evidence type="ECO:0000313" key="1">
    <source>
        <dbReference type="EMBL" id="OWM89124.1"/>
    </source>
</evidence>
<name>A0A218XVY9_PUNGR</name>
<organism evidence="1 2">
    <name type="scientific">Punica granatum</name>
    <name type="common">Pomegranate</name>
    <dbReference type="NCBI Taxonomy" id="22663"/>
    <lineage>
        <taxon>Eukaryota</taxon>
        <taxon>Viridiplantae</taxon>
        <taxon>Streptophyta</taxon>
        <taxon>Embryophyta</taxon>
        <taxon>Tracheophyta</taxon>
        <taxon>Spermatophyta</taxon>
        <taxon>Magnoliopsida</taxon>
        <taxon>eudicotyledons</taxon>
        <taxon>Gunneridae</taxon>
        <taxon>Pentapetalae</taxon>
        <taxon>rosids</taxon>
        <taxon>malvids</taxon>
        <taxon>Myrtales</taxon>
        <taxon>Lythraceae</taxon>
        <taxon>Punica</taxon>
    </lineage>
</organism>
<reference evidence="2" key="1">
    <citation type="journal article" date="2017" name="Plant J.">
        <title>The pomegranate (Punica granatum L.) genome and the genomics of punicalagin biosynthesis.</title>
        <authorList>
            <person name="Qin G."/>
            <person name="Xu C."/>
            <person name="Ming R."/>
            <person name="Tang H."/>
            <person name="Guyot R."/>
            <person name="Kramer E.M."/>
            <person name="Hu Y."/>
            <person name="Yi X."/>
            <person name="Qi Y."/>
            <person name="Xu X."/>
            <person name="Gao Z."/>
            <person name="Pan H."/>
            <person name="Jian J."/>
            <person name="Tian Y."/>
            <person name="Yue Z."/>
            <person name="Xu Y."/>
        </authorList>
    </citation>
    <scope>NUCLEOTIDE SEQUENCE [LARGE SCALE GENOMIC DNA]</scope>
    <source>
        <strain evidence="2">cv. Dabenzi</strain>
    </source>
</reference>
<protein>
    <submittedName>
        <fullName evidence="1">Uncharacterized protein</fullName>
    </submittedName>
</protein>
<sequence>MSLSLATLISGPHCHVLSDPSARPHISFPHVFSLVQMSRLSRDLTLSLSLSLFLSLSLTLPTAACARPFLHSPRTAQKKKKTRIPAISSLAPLHNHKAAQTSQFFFSLRRSRPLSPSLPLWTPKPVAITSQTRHFAIPTSPSRLPFIPLLFAVQLPLLPRETILTV</sequence>
<dbReference type="Proteomes" id="UP000197138">
    <property type="component" value="Unassembled WGS sequence"/>
</dbReference>